<sequence>MQGRVLRSRVLDVYPLPHRLGPKVAACALPECPDPPSERAAPFSVGNSSTLFPHPQSRMLCPCRLIPSNRPIPSIMFHPVSSSYPPSALHCYLGHSSSHHSSSFLAVVIFVALSCYFVRYQCLIIPRFPSLHTPNVFLNRSATARPYSSKLGKKSCYYDSPSSFYGVCTCLIPRLRSGHRSGTRIPSGNMPRIRKSKWADSADDDITLCMTDMFYRNEQEGHDSPADQDPAKGCRNEEKEKKGEHKKDPGIPSTLPFKEDILAEIEAGRRQAEEEKLRRKENKQQPRPESAGAVESSTPAAVAAITADDDAPPILIDSSLPTLGSVLDSAHVVIYALDGRDPQTFRNVHLEKVMGEKGKPVIVVLTKTDLVPREILAGWTAFFQGQFAGAQIIPFRASEAFISSAVSIKGKQKASFTKSVSEKSLFSALEKHKSAEKETRVAVLGLTNSGKSTLIRSLIDIVGLPVYTPSIQQPKRATYQTTTEGAQPVQINEYTFIDTPGFGVIQFNAQPGGKKLSPEQVEISKAKDLLTRNRGSFVHWKETDASIFGAAAYIVSRAKHQDLILHYEVPAFQPGDVNAFLGGVARARGRIRKHGALDLSDTARSVARDWSLGTLPYYAVPPTTSSPTVLVGDPALDACLSLKEFRAAPRAWPVQLDAGEPDERSVELDMRYAVQGVESVKRRGEKMDIDGEEDEEDEDEGSDEDSEDEDEEMDSGEEDELEDESSEEEEEELPPPKPKSKKVSFASKREPPTPASKPKSKPTSVLKSKPAPTPRRIGNASNGKSKKPPVVNVAGEESYDFSKFF</sequence>
<evidence type="ECO:0000259" key="6">
    <source>
        <dbReference type="Pfam" id="PF01926"/>
    </source>
</evidence>
<dbReference type="InterPro" id="IPR006073">
    <property type="entry name" value="GTP-bd"/>
</dbReference>
<comment type="subcellular location">
    <subcellularLocation>
        <location evidence="1">Nucleus</location>
    </subcellularLocation>
</comment>
<keyword evidence="4" id="KW-0539">Nucleus</keyword>
<dbReference type="Proteomes" id="UP000011668">
    <property type="component" value="Unassembled WGS sequence"/>
</dbReference>
<dbReference type="HOGENOM" id="CLU_011106_5_1_1"/>
<protein>
    <submittedName>
        <fullName evidence="8">GNL3L/Grn1 putative GTPase domain-containing protein</fullName>
    </submittedName>
</protein>
<feature type="region of interest" description="Disordered" evidence="5">
    <location>
        <begin position="270"/>
        <end position="300"/>
    </location>
</feature>
<dbReference type="GO" id="GO:0005730">
    <property type="term" value="C:nucleolus"/>
    <property type="evidence" value="ECO:0007669"/>
    <property type="project" value="UniProtKB-ARBA"/>
</dbReference>
<dbReference type="InterPro" id="IPR027417">
    <property type="entry name" value="P-loop_NTPase"/>
</dbReference>
<feature type="compositionally biased region" description="Basic and acidic residues" evidence="5">
    <location>
        <begin position="270"/>
        <end position="286"/>
    </location>
</feature>
<dbReference type="STRING" id="983506.L8X652"/>
<proteinExistence type="predicted"/>
<dbReference type="OrthoDB" id="10266128at2759"/>
<name>L8X652_THACA</name>
<organism evidence="8 9">
    <name type="scientific">Thanatephorus cucumeris (strain AG1-IA)</name>
    <name type="common">Rice sheath blight fungus</name>
    <name type="synonym">Rhizoctonia solani</name>
    <dbReference type="NCBI Taxonomy" id="983506"/>
    <lineage>
        <taxon>Eukaryota</taxon>
        <taxon>Fungi</taxon>
        <taxon>Dikarya</taxon>
        <taxon>Basidiomycota</taxon>
        <taxon>Agaricomycotina</taxon>
        <taxon>Agaricomycetes</taxon>
        <taxon>Cantharellales</taxon>
        <taxon>Ceratobasidiaceae</taxon>
        <taxon>Rhizoctonia</taxon>
        <taxon>Rhizoctonia solani AG-1</taxon>
    </lineage>
</organism>
<keyword evidence="9" id="KW-1185">Reference proteome</keyword>
<feature type="region of interest" description="Disordered" evidence="5">
    <location>
        <begin position="219"/>
        <end position="258"/>
    </location>
</feature>
<dbReference type="AlphaFoldDB" id="L8X652"/>
<evidence type="ECO:0000256" key="5">
    <source>
        <dbReference type="SAM" id="MobiDB-lite"/>
    </source>
</evidence>
<keyword evidence="3" id="KW-0342">GTP-binding</keyword>
<dbReference type="Pfam" id="PF08701">
    <property type="entry name" value="GN3L_Grn1"/>
    <property type="match status" value="1"/>
</dbReference>
<dbReference type="GO" id="GO:0005525">
    <property type="term" value="F:GTP binding"/>
    <property type="evidence" value="ECO:0007669"/>
    <property type="project" value="UniProtKB-KW"/>
</dbReference>
<dbReference type="InterPro" id="IPR050755">
    <property type="entry name" value="TRAFAC_YlqF/YawG_RiboMat"/>
</dbReference>
<evidence type="ECO:0000256" key="4">
    <source>
        <dbReference type="ARBA" id="ARBA00023242"/>
    </source>
</evidence>
<feature type="region of interest" description="Disordered" evidence="5">
    <location>
        <begin position="682"/>
        <end position="805"/>
    </location>
</feature>
<accession>L8X652</accession>
<evidence type="ECO:0000256" key="2">
    <source>
        <dbReference type="ARBA" id="ARBA00022741"/>
    </source>
</evidence>
<dbReference type="SUPFAM" id="SSF52540">
    <property type="entry name" value="P-loop containing nucleoside triphosphate hydrolases"/>
    <property type="match status" value="1"/>
</dbReference>
<reference evidence="8 9" key="1">
    <citation type="journal article" date="2013" name="Nat. Commun.">
        <title>The evolution and pathogenic mechanisms of the rice sheath blight pathogen.</title>
        <authorList>
            <person name="Zheng A."/>
            <person name="Lin R."/>
            <person name="Xu L."/>
            <person name="Qin P."/>
            <person name="Tang C."/>
            <person name="Ai P."/>
            <person name="Zhang D."/>
            <person name="Liu Y."/>
            <person name="Sun Z."/>
            <person name="Feng H."/>
            <person name="Wang Y."/>
            <person name="Chen Y."/>
            <person name="Liang X."/>
            <person name="Fu R."/>
            <person name="Li Q."/>
            <person name="Zhang J."/>
            <person name="Yu X."/>
            <person name="Xie Z."/>
            <person name="Ding L."/>
            <person name="Guan P."/>
            <person name="Tang J."/>
            <person name="Liang Y."/>
            <person name="Wang S."/>
            <person name="Deng Q."/>
            <person name="Li S."/>
            <person name="Zhu J."/>
            <person name="Wang L."/>
            <person name="Liu H."/>
            <person name="Li P."/>
        </authorList>
    </citation>
    <scope>NUCLEOTIDE SEQUENCE [LARGE SCALE GENOMIC DNA]</scope>
    <source>
        <strain evidence="9">AG-1 IA</strain>
    </source>
</reference>
<feature type="compositionally biased region" description="Basic and acidic residues" evidence="5">
    <location>
        <begin position="219"/>
        <end position="249"/>
    </location>
</feature>
<dbReference type="Gene3D" id="3.40.50.300">
    <property type="entry name" value="P-loop containing nucleotide triphosphate hydrolases"/>
    <property type="match status" value="1"/>
</dbReference>
<comment type="caution">
    <text evidence="8">The sequence shown here is derived from an EMBL/GenBank/DDBJ whole genome shotgun (WGS) entry which is preliminary data.</text>
</comment>
<feature type="domain" description="G" evidence="6">
    <location>
        <begin position="440"/>
        <end position="525"/>
    </location>
</feature>
<evidence type="ECO:0000256" key="1">
    <source>
        <dbReference type="ARBA" id="ARBA00004123"/>
    </source>
</evidence>
<dbReference type="PANTHER" id="PTHR11089">
    <property type="entry name" value="GTP-BINDING PROTEIN-RELATED"/>
    <property type="match status" value="1"/>
</dbReference>
<evidence type="ECO:0000256" key="3">
    <source>
        <dbReference type="ARBA" id="ARBA00023134"/>
    </source>
</evidence>
<feature type="domain" description="Guanine nucleotide-binding protein-like 3 N-terminal" evidence="7">
    <location>
        <begin position="238"/>
        <end position="287"/>
    </location>
</feature>
<dbReference type="InterPro" id="IPR014813">
    <property type="entry name" value="Gnl3_N_dom"/>
</dbReference>
<dbReference type="PANTHER" id="PTHR11089:SF30">
    <property type="entry name" value="GUANINE NUCLEOTIDE-BINDING PROTEIN-LIKE 3 HOMOLOG"/>
    <property type="match status" value="1"/>
</dbReference>
<evidence type="ECO:0000313" key="8">
    <source>
        <dbReference type="EMBL" id="ELU45680.1"/>
    </source>
</evidence>
<feature type="compositionally biased region" description="Acidic residues" evidence="5">
    <location>
        <begin position="690"/>
        <end position="733"/>
    </location>
</feature>
<dbReference type="Pfam" id="PF01926">
    <property type="entry name" value="MMR_HSR1"/>
    <property type="match status" value="1"/>
</dbReference>
<dbReference type="EMBL" id="AFRT01000049">
    <property type="protein sequence ID" value="ELU45680.1"/>
    <property type="molecule type" value="Genomic_DNA"/>
</dbReference>
<dbReference type="OMA" id="FKLDGLW"/>
<evidence type="ECO:0000313" key="9">
    <source>
        <dbReference type="Proteomes" id="UP000011668"/>
    </source>
</evidence>
<gene>
    <name evidence="8" type="ORF">AG1IA_00279</name>
</gene>
<keyword evidence="2" id="KW-0547">Nucleotide-binding</keyword>
<evidence type="ECO:0000259" key="7">
    <source>
        <dbReference type="Pfam" id="PF08701"/>
    </source>
</evidence>